<protein>
    <submittedName>
        <fullName evidence="2">Uncharacterized protein</fullName>
    </submittedName>
</protein>
<dbReference type="Proteomes" id="UP000217199">
    <property type="component" value="Unassembled WGS sequence"/>
</dbReference>
<dbReference type="AlphaFoldDB" id="A0A286UIW7"/>
<accession>A0A286UIW7</accession>
<feature type="region of interest" description="Disordered" evidence="1">
    <location>
        <begin position="1"/>
        <end position="29"/>
    </location>
</feature>
<sequence length="196" mass="22222">MSLVSTKEVFSPSAHPPQIISRSVPSHHPSFLNGSCPSERAVSDSHIRNASLSVFSPKDSNLLDDLRLHHTDEQPSFDKEACKEPSSNAIEQSVLFQATLAVLARSQGMQIEETEEERRIKMEAKHHQTYRQKMVATKLLAQHEARSRPFSWRNEFISSPSSNDGSLPQGEPLLRKRPYYSNHCNTLPAFLWKIVF</sequence>
<organism evidence="2 3">
    <name type="scientific">Pyrrhoderma noxium</name>
    <dbReference type="NCBI Taxonomy" id="2282107"/>
    <lineage>
        <taxon>Eukaryota</taxon>
        <taxon>Fungi</taxon>
        <taxon>Dikarya</taxon>
        <taxon>Basidiomycota</taxon>
        <taxon>Agaricomycotina</taxon>
        <taxon>Agaricomycetes</taxon>
        <taxon>Hymenochaetales</taxon>
        <taxon>Hymenochaetaceae</taxon>
        <taxon>Pyrrhoderma</taxon>
    </lineage>
</organism>
<dbReference type="InParanoid" id="A0A286UIW7"/>
<reference evidence="2 3" key="1">
    <citation type="journal article" date="2017" name="Mol. Ecol.">
        <title>Comparative and population genomic landscape of Phellinus noxius: A hypervariable fungus causing root rot in trees.</title>
        <authorList>
            <person name="Chung C.L."/>
            <person name="Lee T.J."/>
            <person name="Akiba M."/>
            <person name="Lee H.H."/>
            <person name="Kuo T.H."/>
            <person name="Liu D."/>
            <person name="Ke H.M."/>
            <person name="Yokoi T."/>
            <person name="Roa M.B."/>
            <person name="Lu M.J."/>
            <person name="Chang Y.Y."/>
            <person name="Ann P.J."/>
            <person name="Tsai J.N."/>
            <person name="Chen C.Y."/>
            <person name="Tzean S.S."/>
            <person name="Ota Y."/>
            <person name="Hattori T."/>
            <person name="Sahashi N."/>
            <person name="Liou R.F."/>
            <person name="Kikuchi T."/>
            <person name="Tsai I.J."/>
        </authorList>
    </citation>
    <scope>NUCLEOTIDE SEQUENCE [LARGE SCALE GENOMIC DNA]</scope>
    <source>
        <strain evidence="2 3">FFPRI411160</strain>
    </source>
</reference>
<evidence type="ECO:0000313" key="2">
    <source>
        <dbReference type="EMBL" id="PAV19532.1"/>
    </source>
</evidence>
<dbReference type="EMBL" id="NBII01000004">
    <property type="protein sequence ID" value="PAV19532.1"/>
    <property type="molecule type" value="Genomic_DNA"/>
</dbReference>
<keyword evidence="3" id="KW-1185">Reference proteome</keyword>
<evidence type="ECO:0000313" key="3">
    <source>
        <dbReference type="Proteomes" id="UP000217199"/>
    </source>
</evidence>
<name>A0A286UIW7_9AGAM</name>
<evidence type="ECO:0000256" key="1">
    <source>
        <dbReference type="SAM" id="MobiDB-lite"/>
    </source>
</evidence>
<comment type="caution">
    <text evidence="2">The sequence shown here is derived from an EMBL/GenBank/DDBJ whole genome shotgun (WGS) entry which is preliminary data.</text>
</comment>
<proteinExistence type="predicted"/>
<gene>
    <name evidence="2" type="ORF">PNOK_0446600</name>
</gene>